<proteinExistence type="predicted"/>
<comment type="caution">
    <text evidence="1">The sequence shown here is derived from an EMBL/GenBank/DDBJ whole genome shotgun (WGS) entry which is preliminary data.</text>
</comment>
<sequence>MEHRNFKLDTEWNMIHYPERPKGFGIMIIGDERHFVDEKSSFWTQNEGKAAILRLLRRAGYTVFYSNLYGRNWGSDKAVEMARNLYEHVLRTEIINEKIHIIAEGMGALAALKLMKEMEGKIRSVILLNPVLSLKDHLEQEKEHKFFYKKLLKELAISHESDSPRALAERSMPAEEIMDRTPIPVKIIHVLSGGRAYKQSSLLNELSVKWKDEKAPISICYMLPDKKQQLGSQMAKFLKSYEKIL</sequence>
<dbReference type="AlphaFoldDB" id="A0A5D4R4A2"/>
<evidence type="ECO:0000313" key="2">
    <source>
        <dbReference type="EMBL" id="TYS62778.1"/>
    </source>
</evidence>
<keyword evidence="1" id="KW-0378">Hydrolase</keyword>
<dbReference type="GeneID" id="97348686"/>
<evidence type="ECO:0000313" key="1">
    <source>
        <dbReference type="EMBL" id="TYS46213.1"/>
    </source>
</evidence>
<dbReference type="GO" id="GO:0016787">
    <property type="term" value="F:hydrolase activity"/>
    <property type="evidence" value="ECO:0007669"/>
    <property type="project" value="UniProtKB-KW"/>
</dbReference>
<dbReference type="RefSeq" id="WP_022543605.1">
    <property type="nucleotide sequence ID" value="NZ_CP160000.1"/>
</dbReference>
<protein>
    <submittedName>
        <fullName evidence="1">Hydrolase</fullName>
    </submittedName>
</protein>
<dbReference type="Gene3D" id="3.40.50.1820">
    <property type="entry name" value="alpha/beta hydrolase"/>
    <property type="match status" value="1"/>
</dbReference>
<dbReference type="InterPro" id="IPR029058">
    <property type="entry name" value="AB_hydrolase_fold"/>
</dbReference>
<dbReference type="Proteomes" id="UP000323732">
    <property type="component" value="Unassembled WGS sequence"/>
</dbReference>
<gene>
    <name evidence="2" type="ORF">FZD47_13955</name>
    <name evidence="1" type="ORF">FZD51_16670</name>
</gene>
<name>A0A5D4R4A2_9BACI</name>
<evidence type="ECO:0000313" key="4">
    <source>
        <dbReference type="Proteomes" id="UP000323732"/>
    </source>
</evidence>
<evidence type="ECO:0000313" key="3">
    <source>
        <dbReference type="Proteomes" id="UP000322139"/>
    </source>
</evidence>
<dbReference type="Proteomes" id="UP000322139">
    <property type="component" value="Unassembled WGS sequence"/>
</dbReference>
<dbReference type="SUPFAM" id="SSF53474">
    <property type="entry name" value="alpha/beta-Hydrolases"/>
    <property type="match status" value="1"/>
</dbReference>
<accession>A0A5D4R4A2</accession>
<reference evidence="3 4" key="1">
    <citation type="submission" date="2019-08" db="EMBL/GenBank/DDBJ databases">
        <title>Bacillus genomes from the desert of Cuatro Cienegas, Coahuila.</title>
        <authorList>
            <person name="Olmedo-Alvarez G."/>
        </authorList>
    </citation>
    <scope>NUCLEOTIDE SEQUENCE [LARGE SCALE GENOMIC DNA]</scope>
    <source>
        <strain evidence="2 4">CH37_1T</strain>
        <strain evidence="1 3">CH446_14T</strain>
    </source>
</reference>
<organism evidence="1 3">
    <name type="scientific">Bacillus infantis</name>
    <dbReference type="NCBI Taxonomy" id="324767"/>
    <lineage>
        <taxon>Bacteria</taxon>
        <taxon>Bacillati</taxon>
        <taxon>Bacillota</taxon>
        <taxon>Bacilli</taxon>
        <taxon>Bacillales</taxon>
        <taxon>Bacillaceae</taxon>
        <taxon>Bacillus</taxon>
    </lineage>
</organism>
<dbReference type="EMBL" id="VTER01000008">
    <property type="protein sequence ID" value="TYS46213.1"/>
    <property type="molecule type" value="Genomic_DNA"/>
</dbReference>
<dbReference type="EMBL" id="VTES01000004">
    <property type="protein sequence ID" value="TYS62778.1"/>
    <property type="molecule type" value="Genomic_DNA"/>
</dbReference>